<dbReference type="OrthoDB" id="427280at2759"/>
<dbReference type="CDD" id="cd02961">
    <property type="entry name" value="PDI_a_family"/>
    <property type="match status" value="1"/>
</dbReference>
<evidence type="ECO:0000256" key="14">
    <source>
        <dbReference type="SAM" id="MobiDB-lite"/>
    </source>
</evidence>
<keyword evidence="9 13" id="KW-0413">Isomerase</keyword>
<organism evidence="16 17">
    <name type="scientific">Candidula unifasciata</name>
    <dbReference type="NCBI Taxonomy" id="100452"/>
    <lineage>
        <taxon>Eukaryota</taxon>
        <taxon>Metazoa</taxon>
        <taxon>Spiralia</taxon>
        <taxon>Lophotrochozoa</taxon>
        <taxon>Mollusca</taxon>
        <taxon>Gastropoda</taxon>
        <taxon>Heterobranchia</taxon>
        <taxon>Euthyneura</taxon>
        <taxon>Panpulmonata</taxon>
        <taxon>Eupulmonata</taxon>
        <taxon>Stylommatophora</taxon>
        <taxon>Helicina</taxon>
        <taxon>Helicoidea</taxon>
        <taxon>Geomitridae</taxon>
        <taxon>Candidula</taxon>
    </lineage>
</organism>
<feature type="disulfide bond" description="Redox-active" evidence="11">
    <location>
        <begin position="394"/>
        <end position="397"/>
    </location>
</feature>
<dbReference type="Pfam" id="PF13848">
    <property type="entry name" value="Thioredoxin_6"/>
    <property type="match status" value="1"/>
</dbReference>
<comment type="subcellular location">
    <subcellularLocation>
        <location evidence="2">Endoplasmic reticulum lumen</location>
    </subcellularLocation>
</comment>
<comment type="catalytic activity">
    <reaction evidence="1 13">
        <text>Catalyzes the rearrangement of -S-S- bonds in proteins.</text>
        <dbReference type="EC" id="5.3.4.1"/>
    </reaction>
</comment>
<evidence type="ECO:0000256" key="11">
    <source>
        <dbReference type="PIRSR" id="PIRSR605792-51"/>
    </source>
</evidence>
<reference evidence="16" key="1">
    <citation type="submission" date="2021-04" db="EMBL/GenBank/DDBJ databases">
        <authorList>
            <consortium name="Molecular Ecology Group"/>
        </authorList>
    </citation>
    <scope>NUCLEOTIDE SEQUENCE</scope>
</reference>
<feature type="disulfide bond" description="Redox-active" evidence="11">
    <location>
        <begin position="49"/>
        <end position="52"/>
    </location>
</feature>
<dbReference type="EMBL" id="CAJHNH020001759">
    <property type="protein sequence ID" value="CAG5124327.1"/>
    <property type="molecule type" value="Genomic_DNA"/>
</dbReference>
<keyword evidence="8 11" id="KW-1015">Disulfide bond</keyword>
<dbReference type="GO" id="GO:0005788">
    <property type="term" value="C:endoplasmic reticulum lumen"/>
    <property type="evidence" value="ECO:0007669"/>
    <property type="project" value="UniProtKB-SubCell"/>
</dbReference>
<dbReference type="InterPro" id="IPR013766">
    <property type="entry name" value="Thioredoxin_domain"/>
</dbReference>
<keyword evidence="10 11" id="KW-0676">Redox-active center</keyword>
<dbReference type="CDD" id="cd03073">
    <property type="entry name" value="PDI_b'_ERp72_ERp57"/>
    <property type="match status" value="1"/>
</dbReference>
<dbReference type="PRINTS" id="PR00421">
    <property type="entry name" value="THIOREDOXIN"/>
</dbReference>
<dbReference type="GO" id="GO:0034976">
    <property type="term" value="P:response to endoplasmic reticulum stress"/>
    <property type="evidence" value="ECO:0007669"/>
    <property type="project" value="TreeGrafter"/>
</dbReference>
<evidence type="ECO:0000256" key="10">
    <source>
        <dbReference type="ARBA" id="ARBA00023284"/>
    </source>
</evidence>
<dbReference type="InterPro" id="IPR005788">
    <property type="entry name" value="PDI_thioredoxin-like_dom"/>
</dbReference>
<dbReference type="InterPro" id="IPR005792">
    <property type="entry name" value="Prot_disulphide_isomerase"/>
</dbReference>
<evidence type="ECO:0000256" key="3">
    <source>
        <dbReference type="ARBA" id="ARBA00006347"/>
    </source>
</evidence>
<dbReference type="AlphaFoldDB" id="A0A8S3Z498"/>
<feature type="chain" id="PRO_5035965960" description="Protein disulfide-isomerase" evidence="13">
    <location>
        <begin position="19"/>
        <end position="495"/>
    </location>
</feature>
<sequence length="495" mass="55164">MKTLILYLCVALYSVVQAADDVLVFTDADFATAVAKHPVILVEFYAPWCGHCKRLAPEYEKAATILLGSDPPVALAKVDCTVETNTCSKYGVSGYPTLKIFKNGEFSKDYEGPRETDGIVKVMNREAGPVSKKLETKEQALKFLEKDTVGVIGFFNAEDSAKAKSFLKVADGLPSIRFGHTTSDEVKAEFKVTEEGAKMFRPPALQSKFEDAEVYTTETGDKLKSILESESLGLCGERTTGNAENFGKPLCVVYYNVDYKKNPKGTNYWRNRVMKVAKEYKGKEGAPRFAISNIDEFGRELDECGIENRSGDKPFVCCYDSSNKKYKLTEVFSIESLEKHVEDFVAGKLEPHLKSEPVPEPNDDPVKVVVAKNFDEIVNNEDKDVLIEFYAPWCGHCKTLAPKYEELAQKLAGESDIVIAKMDATANDVPSQYDVRGFPTIYFAPKGSKSSPRKYEGGREVDDFIKYLAKESTDGLSGYDRDGKKKKDKKKKTEL</sequence>
<dbReference type="FunFam" id="3.40.30.10:FF:000017">
    <property type="entry name" value="Protein disulfide-isomerase A4"/>
    <property type="match status" value="1"/>
</dbReference>
<evidence type="ECO:0000256" key="5">
    <source>
        <dbReference type="ARBA" id="ARBA00022729"/>
    </source>
</evidence>
<feature type="signal peptide" evidence="13">
    <location>
        <begin position="1"/>
        <end position="18"/>
    </location>
</feature>
<feature type="domain" description="Thioredoxin" evidence="15">
    <location>
        <begin position="13"/>
        <end position="128"/>
    </location>
</feature>
<dbReference type="FunFam" id="3.40.30.10:FF:000303">
    <property type="entry name" value="Protein disulfide-isomerase"/>
    <property type="match status" value="1"/>
</dbReference>
<gene>
    <name evidence="16" type="ORF">CUNI_LOCUS9885</name>
</gene>
<proteinExistence type="inferred from homology"/>
<dbReference type="PANTHER" id="PTHR18929:SF132">
    <property type="entry name" value="PROTEIN DISULFIDE-ISOMERASE A3"/>
    <property type="match status" value="1"/>
</dbReference>
<dbReference type="NCBIfam" id="TIGR01126">
    <property type="entry name" value="pdi_dom"/>
    <property type="match status" value="2"/>
</dbReference>
<evidence type="ECO:0000256" key="9">
    <source>
        <dbReference type="ARBA" id="ARBA00023235"/>
    </source>
</evidence>
<evidence type="ECO:0000256" key="4">
    <source>
        <dbReference type="ARBA" id="ARBA00012723"/>
    </source>
</evidence>
<dbReference type="Gene3D" id="3.40.30.10">
    <property type="entry name" value="Glutaredoxin"/>
    <property type="match status" value="4"/>
</dbReference>
<name>A0A8S3Z498_9EUPU</name>
<feature type="region of interest" description="Disordered" evidence="14">
    <location>
        <begin position="474"/>
        <end position="495"/>
    </location>
</feature>
<evidence type="ECO:0000313" key="17">
    <source>
        <dbReference type="Proteomes" id="UP000678393"/>
    </source>
</evidence>
<evidence type="ECO:0000313" key="16">
    <source>
        <dbReference type="EMBL" id="CAG5124327.1"/>
    </source>
</evidence>
<comment type="similarity">
    <text evidence="3 12">Belongs to the protein disulfide isomerase family.</text>
</comment>
<evidence type="ECO:0000256" key="7">
    <source>
        <dbReference type="ARBA" id="ARBA00022824"/>
    </source>
</evidence>
<dbReference type="SUPFAM" id="SSF52833">
    <property type="entry name" value="Thioredoxin-like"/>
    <property type="match status" value="3"/>
</dbReference>
<keyword evidence="6" id="KW-0677">Repeat</keyword>
<dbReference type="Proteomes" id="UP000678393">
    <property type="component" value="Unassembled WGS sequence"/>
</dbReference>
<keyword evidence="17" id="KW-1185">Reference proteome</keyword>
<dbReference type="InterPro" id="IPR017937">
    <property type="entry name" value="Thioredoxin_CS"/>
</dbReference>
<dbReference type="GO" id="GO:0006457">
    <property type="term" value="P:protein folding"/>
    <property type="evidence" value="ECO:0007669"/>
    <property type="project" value="TreeGrafter"/>
</dbReference>
<dbReference type="GO" id="GO:0003756">
    <property type="term" value="F:protein disulfide isomerase activity"/>
    <property type="evidence" value="ECO:0007669"/>
    <property type="project" value="UniProtKB-EC"/>
</dbReference>
<dbReference type="NCBIfam" id="TIGR01130">
    <property type="entry name" value="ER_PDI_fam"/>
    <property type="match status" value="1"/>
</dbReference>
<evidence type="ECO:0000256" key="13">
    <source>
        <dbReference type="RuleBase" id="RU361130"/>
    </source>
</evidence>
<protein>
    <recommendedName>
        <fullName evidence="4 13">Protein disulfide-isomerase</fullName>
        <ecNumber evidence="4 13">5.3.4.1</ecNumber>
    </recommendedName>
</protein>
<dbReference type="PROSITE" id="PS51352">
    <property type="entry name" value="THIOREDOXIN_2"/>
    <property type="match status" value="2"/>
</dbReference>
<evidence type="ECO:0000256" key="6">
    <source>
        <dbReference type="ARBA" id="ARBA00022737"/>
    </source>
</evidence>
<dbReference type="Pfam" id="PF00085">
    <property type="entry name" value="Thioredoxin"/>
    <property type="match status" value="2"/>
</dbReference>
<feature type="domain" description="Thioredoxin" evidence="15">
    <location>
        <begin position="344"/>
        <end position="473"/>
    </location>
</feature>
<keyword evidence="5 13" id="KW-0732">Signal</keyword>
<evidence type="ECO:0000256" key="1">
    <source>
        <dbReference type="ARBA" id="ARBA00001182"/>
    </source>
</evidence>
<dbReference type="PANTHER" id="PTHR18929">
    <property type="entry name" value="PROTEIN DISULFIDE ISOMERASE"/>
    <property type="match status" value="1"/>
</dbReference>
<comment type="caution">
    <text evidence="16">The sequence shown here is derived from an EMBL/GenBank/DDBJ whole genome shotgun (WGS) entry which is preliminary data.</text>
</comment>
<evidence type="ECO:0000256" key="8">
    <source>
        <dbReference type="ARBA" id="ARBA00023157"/>
    </source>
</evidence>
<evidence type="ECO:0000256" key="12">
    <source>
        <dbReference type="RuleBase" id="RU004208"/>
    </source>
</evidence>
<evidence type="ECO:0000256" key="2">
    <source>
        <dbReference type="ARBA" id="ARBA00004319"/>
    </source>
</evidence>
<evidence type="ECO:0000259" key="15">
    <source>
        <dbReference type="PROSITE" id="PS51352"/>
    </source>
</evidence>
<dbReference type="FunFam" id="3.40.30.10:FF:000045">
    <property type="entry name" value="Disulfide-isomerase A3"/>
    <property type="match status" value="1"/>
</dbReference>
<dbReference type="FunFam" id="3.40.30.10:FF:000077">
    <property type="entry name" value="Protein disulfide-isomerase"/>
    <property type="match status" value="1"/>
</dbReference>
<keyword evidence="7" id="KW-0256">Endoplasmic reticulum</keyword>
<dbReference type="PROSITE" id="PS00194">
    <property type="entry name" value="THIOREDOXIN_1"/>
    <property type="match status" value="2"/>
</dbReference>
<dbReference type="EC" id="5.3.4.1" evidence="4 13"/>
<dbReference type="CDD" id="cd02995">
    <property type="entry name" value="PDI_a_PDI_a'_C"/>
    <property type="match status" value="1"/>
</dbReference>
<accession>A0A8S3Z498</accession>
<dbReference type="InterPro" id="IPR036249">
    <property type="entry name" value="Thioredoxin-like_sf"/>
</dbReference>